<evidence type="ECO:0000313" key="3">
    <source>
        <dbReference type="EMBL" id="ERJ93858.1"/>
    </source>
</evidence>
<dbReference type="PANTHER" id="PTHR23150:SF19">
    <property type="entry name" value="FORMYLGLYCINE-GENERATING ENZYME"/>
    <property type="match status" value="1"/>
</dbReference>
<sequence length="389" mass="42281">MIKAKKTVQMYSCEKGAFSFEKKRELSKTGTALITTALIALTLGTALVLTACPNNTGSNGEGSPHAGDIGSFEDTGDGFIKINPPANGIAGVDPNYTLPGNEDSWKGVFRAGRKVKLSPYKLGKTEVTYELWYEVLKWAEHNGYTFANKGLEGWDGTGGGGTKPDYINIGKPPTANKNHPVTMVSWRDCIVWCNAYTEKTKGAESECVYRKSNTDPTVLKDSTNTTDCDAAYADMSKKGFRLPTEAEWEYAARWQGNDSANADKCGDVWLTKLDSASGAKADWNNAAETGAVAWYKDNSEEKTHPVGEKRANILGLYDMSGNVFEWCFDRHGNIENGDVSDPQGAASGARRVERGGWKLGAKGCVVGVRVHSTTHNHLNYVGFRVACRS</sequence>
<accession>A0ABN0P090</accession>
<feature type="domain" description="Sulfatase-modifying factor enzyme-like" evidence="2">
    <location>
        <begin position="112"/>
        <end position="386"/>
    </location>
</feature>
<organism evidence="3 4">
    <name type="scientific">Treponema lecithinolyticum ATCC 700332</name>
    <dbReference type="NCBI Taxonomy" id="1321815"/>
    <lineage>
        <taxon>Bacteria</taxon>
        <taxon>Pseudomonadati</taxon>
        <taxon>Spirochaetota</taxon>
        <taxon>Spirochaetia</taxon>
        <taxon>Spirochaetales</taxon>
        <taxon>Treponemataceae</taxon>
        <taxon>Treponema</taxon>
    </lineage>
</organism>
<dbReference type="Gene3D" id="3.90.1580.10">
    <property type="entry name" value="paralog of FGE (formylglycine-generating enzyme)"/>
    <property type="match status" value="1"/>
</dbReference>
<dbReference type="InterPro" id="IPR051043">
    <property type="entry name" value="Sulfatase_Mod_Factor_Kinase"/>
</dbReference>
<proteinExistence type="predicted"/>
<evidence type="ECO:0000313" key="4">
    <source>
        <dbReference type="Proteomes" id="UP000016649"/>
    </source>
</evidence>
<dbReference type="InterPro" id="IPR005532">
    <property type="entry name" value="SUMF_dom"/>
</dbReference>
<comment type="caution">
    <text evidence="3">The sequence shown here is derived from an EMBL/GenBank/DDBJ whole genome shotgun (WGS) entry which is preliminary data.</text>
</comment>
<gene>
    <name evidence="3" type="ORF">HMPREF9193_00579</name>
</gene>
<dbReference type="InterPro" id="IPR042095">
    <property type="entry name" value="SUMF_sf"/>
</dbReference>
<dbReference type="PANTHER" id="PTHR23150">
    <property type="entry name" value="SULFATASE MODIFYING FACTOR 1, 2"/>
    <property type="match status" value="1"/>
</dbReference>
<keyword evidence="4" id="KW-1185">Reference proteome</keyword>
<name>A0ABN0P090_TRELE</name>
<keyword evidence="1" id="KW-0472">Membrane</keyword>
<evidence type="ECO:0000256" key="1">
    <source>
        <dbReference type="SAM" id="Phobius"/>
    </source>
</evidence>
<dbReference type="SUPFAM" id="SSF56436">
    <property type="entry name" value="C-type lectin-like"/>
    <property type="match status" value="1"/>
</dbReference>
<dbReference type="Pfam" id="PF03781">
    <property type="entry name" value="FGE-sulfatase"/>
    <property type="match status" value="1"/>
</dbReference>
<feature type="transmembrane region" description="Helical" evidence="1">
    <location>
        <begin position="32"/>
        <end position="51"/>
    </location>
</feature>
<protein>
    <recommendedName>
        <fullName evidence="2">Sulfatase-modifying factor enzyme-like domain-containing protein</fullName>
    </recommendedName>
</protein>
<reference evidence="3 4" key="1">
    <citation type="submission" date="2013-08" db="EMBL/GenBank/DDBJ databases">
        <authorList>
            <person name="Weinstock G."/>
            <person name="Sodergren E."/>
            <person name="Wylie T."/>
            <person name="Fulton L."/>
            <person name="Fulton R."/>
            <person name="Fronick C."/>
            <person name="O'Laughlin M."/>
            <person name="Godfrey J."/>
            <person name="Miner T."/>
            <person name="Herter B."/>
            <person name="Appelbaum E."/>
            <person name="Cordes M."/>
            <person name="Lek S."/>
            <person name="Wollam A."/>
            <person name="Pepin K.H."/>
            <person name="Palsikar V.B."/>
            <person name="Mitreva M."/>
            <person name="Wilson R.K."/>
        </authorList>
    </citation>
    <scope>NUCLEOTIDE SEQUENCE [LARGE SCALE GENOMIC DNA]</scope>
    <source>
        <strain evidence="3 4">ATCC 700332</strain>
    </source>
</reference>
<evidence type="ECO:0000259" key="2">
    <source>
        <dbReference type="Pfam" id="PF03781"/>
    </source>
</evidence>
<keyword evidence="1" id="KW-1133">Transmembrane helix</keyword>
<dbReference type="EMBL" id="AWVH01000013">
    <property type="protein sequence ID" value="ERJ93858.1"/>
    <property type="molecule type" value="Genomic_DNA"/>
</dbReference>
<dbReference type="Proteomes" id="UP000016649">
    <property type="component" value="Unassembled WGS sequence"/>
</dbReference>
<keyword evidence="1" id="KW-0812">Transmembrane</keyword>
<dbReference type="InterPro" id="IPR016187">
    <property type="entry name" value="CTDL_fold"/>
</dbReference>